<dbReference type="Pfam" id="PF13041">
    <property type="entry name" value="PPR_2"/>
    <property type="match status" value="1"/>
</dbReference>
<dbReference type="PANTHER" id="PTHR47926:SF436">
    <property type="entry name" value="PENTATRICOPEPTIDE REPEAT-CONTAINING PROTEIN ELI1, CHLOROPLASTIC-LIKE ISOFORM X2"/>
    <property type="match status" value="1"/>
</dbReference>
<reference evidence="4" key="1">
    <citation type="submission" date="2022-08" db="EMBL/GenBank/DDBJ databases">
        <authorList>
            <person name="Marques A."/>
        </authorList>
    </citation>
    <scope>NUCLEOTIDE SEQUENCE</scope>
    <source>
        <strain evidence="4">RhyPub2mFocal</strain>
        <tissue evidence="4">Leaves</tissue>
    </source>
</reference>
<dbReference type="Gene3D" id="1.25.40.10">
    <property type="entry name" value="Tetratricopeptide repeat domain"/>
    <property type="match status" value="5"/>
</dbReference>
<keyword evidence="2" id="KW-0809">Transit peptide</keyword>
<organism evidence="4 5">
    <name type="scientific">Rhynchospora pubera</name>
    <dbReference type="NCBI Taxonomy" id="906938"/>
    <lineage>
        <taxon>Eukaryota</taxon>
        <taxon>Viridiplantae</taxon>
        <taxon>Streptophyta</taxon>
        <taxon>Embryophyta</taxon>
        <taxon>Tracheophyta</taxon>
        <taxon>Spermatophyta</taxon>
        <taxon>Magnoliopsida</taxon>
        <taxon>Liliopsida</taxon>
        <taxon>Poales</taxon>
        <taxon>Cyperaceae</taxon>
        <taxon>Cyperoideae</taxon>
        <taxon>Rhynchosporeae</taxon>
        <taxon>Rhynchospora</taxon>
    </lineage>
</organism>
<evidence type="ECO:0000313" key="4">
    <source>
        <dbReference type="EMBL" id="KAJ4791742.1"/>
    </source>
</evidence>
<dbReference type="Proteomes" id="UP001140206">
    <property type="component" value="Chromosome 2"/>
</dbReference>
<dbReference type="FunFam" id="1.25.40.10:FF:000348">
    <property type="entry name" value="Pentatricopeptide repeat-containing protein chloroplastic"/>
    <property type="match status" value="1"/>
</dbReference>
<dbReference type="Pfam" id="PF12854">
    <property type="entry name" value="PPR_1"/>
    <property type="match status" value="1"/>
</dbReference>
<dbReference type="GO" id="GO:0016556">
    <property type="term" value="P:mRNA modification"/>
    <property type="evidence" value="ECO:0007669"/>
    <property type="project" value="UniProtKB-ARBA"/>
</dbReference>
<sequence>MPRLSSALKSAITKPTITLSLLETLLAKCYTSPKLLPQILARVTTSGLFNDTYAASRIISLTTTSLSYPLHFSLLLLQQTKSPNGFILNSVMRGAIKRNFPHYCIPLYNSLITRELEVADKYTYPILLHACAIRSCEFEGKEVHNHVLKLGFSCDVYVVNTLINMYSACGNLRVAREVFDGSPVLDSVSWNSILAAYMQSGDVNESLCIFISMPDEERDVYTSNSMISLFAKSNMVFDAENLFDEMGHRDIVSWSAMISCYEHNGMFVEALELFAKMNKEFGLVDDVLMVTILSACAQVGLIRQGEIIHGFVVRLGLDAYNNVRNTLIHMYSSYKDAESAMKVFNLSDNLNQISWNSMLLGYIKCNQIEDAKVLFEKMPQRDAVTWGTMVSGYVQKNYFQEALELFNHMLIEGMRPDETTLVSVLSACAHLSALELGRWVHMYIRNHKYKLDEFLSTALIDMYMKCSCIQEALEVFNVCGQRGISSWNALIVGLAMNGRVLESIGNFLWMEECEVVPNEITFVGVLSACRFGGLVQEGHFYFNLMQERYRIAPNIVHYNCMVDLLGSAGFVKEAEELIQRMPFSPDISSWGALLAACKKHGETETGTIVGRKLIELEPSHDGFHVLLSNLYAFKDKWDNLTDIRALMKQRNVSKVPGSSTINYSSL</sequence>
<evidence type="ECO:0000256" key="1">
    <source>
        <dbReference type="ARBA" id="ARBA00022737"/>
    </source>
</evidence>
<dbReference type="PROSITE" id="PS51375">
    <property type="entry name" value="PPR"/>
    <property type="match status" value="4"/>
</dbReference>
<dbReference type="Pfam" id="PF20431">
    <property type="entry name" value="E_motif"/>
    <property type="match status" value="1"/>
</dbReference>
<feature type="repeat" description="PPR" evidence="3">
    <location>
        <begin position="250"/>
        <end position="280"/>
    </location>
</feature>
<dbReference type="GO" id="GO:0005737">
    <property type="term" value="C:cytoplasm"/>
    <property type="evidence" value="ECO:0007669"/>
    <property type="project" value="UniProtKB-ARBA"/>
</dbReference>
<feature type="repeat" description="PPR" evidence="3">
    <location>
        <begin position="351"/>
        <end position="381"/>
    </location>
</feature>
<dbReference type="NCBIfam" id="TIGR00756">
    <property type="entry name" value="PPR"/>
    <property type="match status" value="5"/>
</dbReference>
<proteinExistence type="predicted"/>
<evidence type="ECO:0000313" key="5">
    <source>
        <dbReference type="Proteomes" id="UP001140206"/>
    </source>
</evidence>
<accession>A0AAV8FLG0</accession>
<protein>
    <submittedName>
        <fullName evidence="4">Pentatricopeptide repeat-containing protein</fullName>
    </submittedName>
</protein>
<dbReference type="Pfam" id="PF01535">
    <property type="entry name" value="PPR"/>
    <property type="match status" value="8"/>
</dbReference>
<keyword evidence="5" id="KW-1185">Reference proteome</keyword>
<dbReference type="AlphaFoldDB" id="A0AAV8FLG0"/>
<dbReference type="GO" id="GO:0003723">
    <property type="term" value="F:RNA binding"/>
    <property type="evidence" value="ECO:0007669"/>
    <property type="project" value="InterPro"/>
</dbReference>
<keyword evidence="1" id="KW-0677">Repeat</keyword>
<dbReference type="InterPro" id="IPR046960">
    <property type="entry name" value="PPR_At4g14850-like_plant"/>
</dbReference>
<feature type="repeat" description="PPR" evidence="3">
    <location>
        <begin position="186"/>
        <end position="220"/>
    </location>
</feature>
<name>A0AAV8FLG0_9POAL</name>
<comment type="caution">
    <text evidence="4">The sequence shown here is derived from an EMBL/GenBank/DDBJ whole genome shotgun (WGS) entry which is preliminary data.</text>
</comment>
<dbReference type="InterPro" id="IPR046848">
    <property type="entry name" value="E_motif"/>
</dbReference>
<dbReference type="InterPro" id="IPR011990">
    <property type="entry name" value="TPR-like_helical_dom_sf"/>
</dbReference>
<dbReference type="InterPro" id="IPR002885">
    <property type="entry name" value="PPR_rpt"/>
</dbReference>
<evidence type="ECO:0000256" key="3">
    <source>
        <dbReference type="PROSITE-ProRule" id="PRU00708"/>
    </source>
</evidence>
<feature type="repeat" description="PPR" evidence="3">
    <location>
        <begin position="382"/>
        <end position="416"/>
    </location>
</feature>
<dbReference type="FunFam" id="1.25.40.10:FF:000277">
    <property type="entry name" value="Pentatricopeptide repeat-containing protein, mitochondrial"/>
    <property type="match status" value="1"/>
</dbReference>
<dbReference type="EMBL" id="JAMFTS010000002">
    <property type="protein sequence ID" value="KAJ4791742.1"/>
    <property type="molecule type" value="Genomic_DNA"/>
</dbReference>
<gene>
    <name evidence="4" type="ORF">LUZ62_042988</name>
</gene>
<dbReference type="PANTHER" id="PTHR47926">
    <property type="entry name" value="PENTATRICOPEPTIDE REPEAT-CONTAINING PROTEIN"/>
    <property type="match status" value="1"/>
</dbReference>
<evidence type="ECO:0000256" key="2">
    <source>
        <dbReference type="ARBA" id="ARBA00022946"/>
    </source>
</evidence>